<comment type="caution">
    <text evidence="3">The sequence shown here is derived from an EMBL/GenBank/DDBJ whole genome shotgun (WGS) entry which is preliminary data.</text>
</comment>
<sequence length="418" mass="47180">MTNLVASFVSYAKDKGIIYALKRSVKVCVRRIRRGLVSKDVVGKRPIDVMTSVDDVVKADFVTEPYIAPKRINKTKLNIGWVLSPISIGSGGQHTIARFAKSLQERGHNVTFFIYESISQQPADYSHQLLKEHFDIDVRCLPMSQAENEDIDVLFATGWETAYPVFNMKNPAHKMYFVQDFEPLFYGMGSKAVLAENTYRFGFYGITAGRWLTKKVGEYGMKADFFDFGADLDIYRPTGKTSKKKQICFYARPVTERRAFEIGVLTLAKFHQIHPDYNIVFFGWDVSDYDIPFPYENRGIVSPVELSSIYHDSQACLVLSLTNASLLPLELLAAGCVPVMNDGENNRLVIGENSDIVYTLDSPIELAKGLDEVVSDPDIEARCQRISKSAESSSWDASYEKFAKIIMREVTTASHERD</sequence>
<accession>A0ABD4W8F5</accession>
<dbReference type="InterPro" id="IPR048510">
    <property type="entry name" value="WsaF_N"/>
</dbReference>
<dbReference type="Proteomes" id="UP001212008">
    <property type="component" value="Unassembled WGS sequence"/>
</dbReference>
<dbReference type="Gene3D" id="3.40.50.11090">
    <property type="match status" value="1"/>
</dbReference>
<organism evidence="3 4">
    <name type="scientific">Bifidobacterium pseudocatenulatum</name>
    <dbReference type="NCBI Taxonomy" id="28026"/>
    <lineage>
        <taxon>Bacteria</taxon>
        <taxon>Bacillati</taxon>
        <taxon>Actinomycetota</taxon>
        <taxon>Actinomycetes</taxon>
        <taxon>Bifidobacteriales</taxon>
        <taxon>Bifidobacteriaceae</taxon>
        <taxon>Bifidobacterium</taxon>
    </lineage>
</organism>
<proteinExistence type="predicted"/>
<evidence type="ECO:0000259" key="1">
    <source>
        <dbReference type="Pfam" id="PF21374"/>
    </source>
</evidence>
<dbReference type="InterPro" id="IPR055050">
    <property type="entry name" value="WsaF_C"/>
</dbReference>
<dbReference type="Pfam" id="PF21374">
    <property type="entry name" value="WsaF_N"/>
    <property type="match status" value="1"/>
</dbReference>
<dbReference type="RefSeq" id="WP_271735148.1">
    <property type="nucleotide sequence ID" value="NZ_JAQKQX010000003.1"/>
</dbReference>
<dbReference type="EMBL" id="JAQKRA010000004">
    <property type="protein sequence ID" value="MDB6491909.1"/>
    <property type="molecule type" value="Genomic_DNA"/>
</dbReference>
<dbReference type="Pfam" id="PF22772">
    <property type="entry name" value="WsaF_C"/>
    <property type="match status" value="1"/>
</dbReference>
<name>A0ABD4W8F5_BIFPS</name>
<feature type="domain" description="WsaF C-terminal" evidence="2">
    <location>
        <begin position="245"/>
        <end position="368"/>
    </location>
</feature>
<dbReference type="AlphaFoldDB" id="A0ABD4W8F5"/>
<evidence type="ECO:0000313" key="3">
    <source>
        <dbReference type="EMBL" id="MDB6491909.1"/>
    </source>
</evidence>
<dbReference type="Gene3D" id="3.40.50.2000">
    <property type="entry name" value="Glycogen Phosphorylase B"/>
    <property type="match status" value="1"/>
</dbReference>
<gene>
    <name evidence="3" type="ORF">PMN70_06830</name>
</gene>
<protein>
    <submittedName>
        <fullName evidence="3">Glycosyltransferase family 1 protein</fullName>
    </submittedName>
</protein>
<evidence type="ECO:0000313" key="4">
    <source>
        <dbReference type="Proteomes" id="UP001212008"/>
    </source>
</evidence>
<reference evidence="3 4" key="1">
    <citation type="submission" date="2023-01" db="EMBL/GenBank/DDBJ databases">
        <title>Human gut microbiome strain richness.</title>
        <authorList>
            <person name="Chen-Liaw A."/>
        </authorList>
    </citation>
    <scope>NUCLEOTIDE SEQUENCE [LARGE SCALE GENOMIC DNA]</scope>
    <source>
        <strain evidence="3 4">RTP21311st1_C8_RTP21311_201001</strain>
    </source>
</reference>
<dbReference type="SUPFAM" id="SSF53756">
    <property type="entry name" value="UDP-Glycosyltransferase/glycogen phosphorylase"/>
    <property type="match status" value="1"/>
</dbReference>
<feature type="domain" description="WsaF N-terminal" evidence="1">
    <location>
        <begin position="150"/>
        <end position="201"/>
    </location>
</feature>
<evidence type="ECO:0000259" key="2">
    <source>
        <dbReference type="Pfam" id="PF22772"/>
    </source>
</evidence>